<organism evidence="3 4">
    <name type="scientific">Pseudoneurospora amorphoporcata</name>
    <dbReference type="NCBI Taxonomy" id="241081"/>
    <lineage>
        <taxon>Eukaryota</taxon>
        <taxon>Fungi</taxon>
        <taxon>Dikarya</taxon>
        <taxon>Ascomycota</taxon>
        <taxon>Pezizomycotina</taxon>
        <taxon>Sordariomycetes</taxon>
        <taxon>Sordariomycetidae</taxon>
        <taxon>Sordariales</taxon>
        <taxon>Sordariaceae</taxon>
        <taxon>Pseudoneurospora</taxon>
    </lineage>
</organism>
<name>A0AAN6P375_9PEZI</name>
<gene>
    <name evidence="3" type="ORF">QBC32DRAFT_9834</name>
</gene>
<evidence type="ECO:0000256" key="2">
    <source>
        <dbReference type="SAM" id="MobiDB-lite"/>
    </source>
</evidence>
<feature type="coiled-coil region" evidence="1">
    <location>
        <begin position="66"/>
        <end position="181"/>
    </location>
</feature>
<comment type="caution">
    <text evidence="3">The sequence shown here is derived from an EMBL/GenBank/DDBJ whole genome shotgun (WGS) entry which is preliminary data.</text>
</comment>
<reference evidence="3" key="1">
    <citation type="journal article" date="2023" name="Mol. Phylogenet. Evol.">
        <title>Genome-scale phylogeny and comparative genomics of the fungal order Sordariales.</title>
        <authorList>
            <person name="Hensen N."/>
            <person name="Bonometti L."/>
            <person name="Westerberg I."/>
            <person name="Brannstrom I.O."/>
            <person name="Guillou S."/>
            <person name="Cros-Aarteil S."/>
            <person name="Calhoun S."/>
            <person name="Haridas S."/>
            <person name="Kuo A."/>
            <person name="Mondo S."/>
            <person name="Pangilinan J."/>
            <person name="Riley R."/>
            <person name="LaButti K."/>
            <person name="Andreopoulos B."/>
            <person name="Lipzen A."/>
            <person name="Chen C."/>
            <person name="Yan M."/>
            <person name="Daum C."/>
            <person name="Ng V."/>
            <person name="Clum A."/>
            <person name="Steindorff A."/>
            <person name="Ohm R.A."/>
            <person name="Martin F."/>
            <person name="Silar P."/>
            <person name="Natvig D.O."/>
            <person name="Lalanne C."/>
            <person name="Gautier V."/>
            <person name="Ament-Velasquez S.L."/>
            <person name="Kruys A."/>
            <person name="Hutchinson M.I."/>
            <person name="Powell A.J."/>
            <person name="Barry K."/>
            <person name="Miller A.N."/>
            <person name="Grigoriev I.V."/>
            <person name="Debuchy R."/>
            <person name="Gladieux P."/>
            <person name="Hiltunen Thoren M."/>
            <person name="Johannesson H."/>
        </authorList>
    </citation>
    <scope>NUCLEOTIDE SEQUENCE</scope>
    <source>
        <strain evidence="3">CBS 626.80</strain>
    </source>
</reference>
<evidence type="ECO:0000313" key="3">
    <source>
        <dbReference type="EMBL" id="KAK3955903.1"/>
    </source>
</evidence>
<feature type="compositionally biased region" description="Basic and acidic residues" evidence="2">
    <location>
        <begin position="1"/>
        <end position="17"/>
    </location>
</feature>
<proteinExistence type="predicted"/>
<accession>A0AAN6P375</accession>
<protein>
    <submittedName>
        <fullName evidence="3">Uncharacterized protein</fullName>
    </submittedName>
</protein>
<evidence type="ECO:0000313" key="4">
    <source>
        <dbReference type="Proteomes" id="UP001303222"/>
    </source>
</evidence>
<reference evidence="3" key="2">
    <citation type="submission" date="2023-06" db="EMBL/GenBank/DDBJ databases">
        <authorList>
            <consortium name="Lawrence Berkeley National Laboratory"/>
            <person name="Mondo S.J."/>
            <person name="Hensen N."/>
            <person name="Bonometti L."/>
            <person name="Westerberg I."/>
            <person name="Brannstrom I.O."/>
            <person name="Guillou S."/>
            <person name="Cros-Aarteil S."/>
            <person name="Calhoun S."/>
            <person name="Haridas S."/>
            <person name="Kuo A."/>
            <person name="Pangilinan J."/>
            <person name="Riley R."/>
            <person name="Labutti K."/>
            <person name="Andreopoulos B."/>
            <person name="Lipzen A."/>
            <person name="Chen C."/>
            <person name="Yanf M."/>
            <person name="Daum C."/>
            <person name="Ng V."/>
            <person name="Clum A."/>
            <person name="Steindorff A."/>
            <person name="Ohm R."/>
            <person name="Martin F."/>
            <person name="Silar P."/>
            <person name="Natvig D."/>
            <person name="Lalanne C."/>
            <person name="Gautier V."/>
            <person name="Ament-Velasquez S.L."/>
            <person name="Kruys A."/>
            <person name="Hutchinson M.I."/>
            <person name="Powell A.J."/>
            <person name="Barry K."/>
            <person name="Miller A.N."/>
            <person name="Grigoriev I.V."/>
            <person name="Debuchy R."/>
            <person name="Gladieux P."/>
            <person name="Thoren M.H."/>
            <person name="Johannesson H."/>
        </authorList>
    </citation>
    <scope>NUCLEOTIDE SEQUENCE</scope>
    <source>
        <strain evidence="3">CBS 626.80</strain>
    </source>
</reference>
<sequence length="242" mass="28759">MPAHRVFIETRAVDRSPRSPNPRSPRSPRHRPRTRSEERIYVYRDEQILADNNTMNVHDRVLREAYDEAYRQNQNLRNDLRAKDAELAEKDARIEQLQVENLSLRRSLDNYSNVEGLQEDQIHDLKRKNSKLRKDKDDLKAEVRELRHENDAKHRTMVDQINALKQEVANWRLQYESENRQTKDLYRRLGLMRKSADDYAAENGVLTAQNEGLRAQNGNLRAENEQLAQVLELERRLRVSRR</sequence>
<keyword evidence="4" id="KW-1185">Reference proteome</keyword>
<dbReference type="AlphaFoldDB" id="A0AAN6P375"/>
<keyword evidence="1" id="KW-0175">Coiled coil</keyword>
<dbReference type="Proteomes" id="UP001303222">
    <property type="component" value="Unassembled WGS sequence"/>
</dbReference>
<feature type="region of interest" description="Disordered" evidence="2">
    <location>
        <begin position="1"/>
        <end position="37"/>
    </location>
</feature>
<evidence type="ECO:0000256" key="1">
    <source>
        <dbReference type="SAM" id="Coils"/>
    </source>
</evidence>
<dbReference type="EMBL" id="MU859071">
    <property type="protein sequence ID" value="KAK3955903.1"/>
    <property type="molecule type" value="Genomic_DNA"/>
</dbReference>